<name>A0A8S5L9I0_9CAUD</name>
<reference evidence="1" key="1">
    <citation type="journal article" date="2021" name="Proc. Natl. Acad. Sci. U.S.A.">
        <title>A Catalog of Tens of Thousands of Viruses from Human Metagenomes Reveals Hidden Associations with Chronic Diseases.</title>
        <authorList>
            <person name="Tisza M.J."/>
            <person name="Buck C.B."/>
        </authorList>
    </citation>
    <scope>NUCLEOTIDE SEQUENCE</scope>
    <source>
        <strain evidence="1">CtPuP5</strain>
    </source>
</reference>
<evidence type="ECO:0000313" key="1">
    <source>
        <dbReference type="EMBL" id="DAD66529.1"/>
    </source>
</evidence>
<accession>A0A8S5L9I0</accession>
<proteinExistence type="predicted"/>
<sequence>MNKIRITKKDIEQITEACVKNILKEDFYQNDVDDSEEEFETDNEPYFDQRQNHRNIMIYLNNICKSISGSCDYDNGLYLLEEPENLMQIILKFETTNGTLSVYDVYIAKPIGSDVPETINAFNWGSQALTLLTTKQFKGQ</sequence>
<organism evidence="1">
    <name type="scientific">Myoviridae sp. ctPuP5</name>
    <dbReference type="NCBI Taxonomy" id="2823543"/>
    <lineage>
        <taxon>Viruses</taxon>
        <taxon>Duplodnaviria</taxon>
        <taxon>Heunggongvirae</taxon>
        <taxon>Uroviricota</taxon>
        <taxon>Caudoviricetes</taxon>
    </lineage>
</organism>
<dbReference type="EMBL" id="BK014662">
    <property type="protein sequence ID" value="DAD66529.1"/>
    <property type="molecule type" value="Genomic_DNA"/>
</dbReference>
<protein>
    <submittedName>
        <fullName evidence="1">Uncharacterized protein</fullName>
    </submittedName>
</protein>